<sequence>MTTDDDASVQTSRDELWVRDDTSSHCFGCEREFSFARRRHHCRRCGGLYCGGCSRNSMSLSALAMDGGPAGREERVCDDCWSSHQERLFLRSLAAEGDGDRGGDAEAAAGSVVAGREDLCRVFFLDGSFVAVDVAAATSAADLAAAAAAELRLPAAVPFPLFEARRGALDVLEAVAPVERAADVLSRWRLAGDVDKALVFGCRRPAAAPPPDRGDASSHYSEATRLELVQNPLAKDADVRRFALTRSTARHLPVSCYVGTDGVRWAGDDARGVVPLRELTRAVVGESACHVVLVRRGGARHVFRAPDAAAARAWRRLVDDAKKGTAAAAAPDDTAAAAPAEPDCVDDAEALAAWRVALSRAFAGADARACREACRRALDHGDAAARDAVALEATPRLRALALDASLADAPGPAVLDPLVDWAALLGDALRRGALDDDVADAGERAAAALDDLRERRAAAAARQLAGAIEAGGGVDRVERAADAAVNDTPPAARAAAAAACAAVLGAALDRAPASPEEACVRVDGLRRLDALAASWGVASPGDAAAALAAAADVALKALSLSAPAGDPRGLADALARLLPRTREWLNDDADARVLAAEVLRVCGARAFARRVAGGAPAAAPRPADGGTAFDVAARGDEFDPTTGLDPDRAAAAAALRRDAAALGAAAPGLDAADRRDALAMHRAAVDLLRGTLACDPDDHATWFAACFRNGDAPRAARALLDFAKVDGDDRSRLLADASLRPTKPPPRRPPPLPLPRGTGGDDDVVSDLPDPPRRTSLGKRFALARGASMPPMRVAAPPPSPKPAPSPPRSPPPEPRDDDRRAAAASPPPFVVVAGNRAIHKGT</sequence>
<dbReference type="InterPro" id="IPR011011">
    <property type="entry name" value="Znf_FYVE_PHD"/>
</dbReference>
<protein>
    <recommendedName>
        <fullName evidence="6">FYVE-type domain-containing protein</fullName>
    </recommendedName>
</protein>
<dbReference type="PANTHER" id="PTHR23164:SF30">
    <property type="entry name" value="EARLY ENDOSOME ANTIGEN 1"/>
    <property type="match status" value="1"/>
</dbReference>
<dbReference type="SMART" id="SM00064">
    <property type="entry name" value="FYVE"/>
    <property type="match status" value="1"/>
</dbReference>
<dbReference type="EMBL" id="GL833132">
    <property type="protein sequence ID" value="EGB07169.1"/>
    <property type="molecule type" value="Genomic_DNA"/>
</dbReference>
<evidence type="ECO:0000313" key="8">
    <source>
        <dbReference type="Proteomes" id="UP000002729"/>
    </source>
</evidence>
<evidence type="ECO:0000256" key="4">
    <source>
        <dbReference type="PROSITE-ProRule" id="PRU00091"/>
    </source>
</evidence>
<feature type="compositionally biased region" description="Pro residues" evidence="5">
    <location>
        <begin position="742"/>
        <end position="754"/>
    </location>
</feature>
<evidence type="ECO:0000256" key="5">
    <source>
        <dbReference type="SAM" id="MobiDB-lite"/>
    </source>
</evidence>
<organism evidence="8">
    <name type="scientific">Aureococcus anophagefferens</name>
    <name type="common">Harmful bloom alga</name>
    <dbReference type="NCBI Taxonomy" id="44056"/>
    <lineage>
        <taxon>Eukaryota</taxon>
        <taxon>Sar</taxon>
        <taxon>Stramenopiles</taxon>
        <taxon>Ochrophyta</taxon>
        <taxon>Pelagophyceae</taxon>
        <taxon>Pelagomonadales</taxon>
        <taxon>Pelagomonadaceae</taxon>
        <taxon>Aureococcus</taxon>
    </lineage>
</organism>
<feature type="region of interest" description="Disordered" evidence="5">
    <location>
        <begin position="734"/>
        <end position="843"/>
    </location>
</feature>
<name>F0YCJ5_AURAN</name>
<gene>
    <name evidence="7" type="ORF">AURANDRAFT_65069</name>
</gene>
<evidence type="ECO:0000256" key="3">
    <source>
        <dbReference type="ARBA" id="ARBA00022833"/>
    </source>
</evidence>
<evidence type="ECO:0000259" key="6">
    <source>
        <dbReference type="PROSITE" id="PS50178"/>
    </source>
</evidence>
<dbReference type="Pfam" id="PF01363">
    <property type="entry name" value="FYVE"/>
    <property type="match status" value="1"/>
</dbReference>
<dbReference type="Gene3D" id="3.30.40.10">
    <property type="entry name" value="Zinc/RING finger domain, C3HC4 (zinc finger)"/>
    <property type="match status" value="1"/>
</dbReference>
<keyword evidence="2 4" id="KW-0863">Zinc-finger</keyword>
<dbReference type="InterPro" id="IPR013083">
    <property type="entry name" value="Znf_RING/FYVE/PHD"/>
</dbReference>
<feature type="compositionally biased region" description="Pro residues" evidence="5">
    <location>
        <begin position="796"/>
        <end position="813"/>
    </location>
</feature>
<feature type="domain" description="FYVE-type" evidence="6">
    <location>
        <begin position="20"/>
        <end position="85"/>
    </location>
</feature>
<dbReference type="PROSITE" id="PS50178">
    <property type="entry name" value="ZF_FYVE"/>
    <property type="match status" value="1"/>
</dbReference>
<keyword evidence="1" id="KW-0479">Metal-binding</keyword>
<dbReference type="Proteomes" id="UP000002729">
    <property type="component" value="Unassembled WGS sequence"/>
</dbReference>
<dbReference type="KEGG" id="aaf:AURANDRAFT_65069"/>
<evidence type="ECO:0000313" key="7">
    <source>
        <dbReference type="EMBL" id="EGB07169.1"/>
    </source>
</evidence>
<dbReference type="PANTHER" id="PTHR23164">
    <property type="entry name" value="EARLY ENDOSOME ANTIGEN 1"/>
    <property type="match status" value="1"/>
</dbReference>
<evidence type="ECO:0000256" key="2">
    <source>
        <dbReference type="ARBA" id="ARBA00022771"/>
    </source>
</evidence>
<dbReference type="SUPFAM" id="SSF57903">
    <property type="entry name" value="FYVE/PHD zinc finger"/>
    <property type="match status" value="1"/>
</dbReference>
<dbReference type="Pfam" id="PF21989">
    <property type="entry name" value="RA_2"/>
    <property type="match status" value="1"/>
</dbReference>
<dbReference type="Gene3D" id="3.10.20.90">
    <property type="entry name" value="Phosphatidylinositol 3-kinase Catalytic Subunit, Chain A, domain 1"/>
    <property type="match status" value="1"/>
</dbReference>
<accession>F0YCJ5</accession>
<reference evidence="7 8" key="1">
    <citation type="journal article" date="2011" name="Proc. Natl. Acad. Sci. U.S.A.">
        <title>Niche of harmful alga Aureococcus anophagefferens revealed through ecogenomics.</title>
        <authorList>
            <person name="Gobler C.J."/>
            <person name="Berry D.L."/>
            <person name="Dyhrman S.T."/>
            <person name="Wilhelm S.W."/>
            <person name="Salamov A."/>
            <person name="Lobanov A.V."/>
            <person name="Zhang Y."/>
            <person name="Collier J.L."/>
            <person name="Wurch L.L."/>
            <person name="Kustka A.B."/>
            <person name="Dill B.D."/>
            <person name="Shah M."/>
            <person name="VerBerkmoes N.C."/>
            <person name="Kuo A."/>
            <person name="Terry A."/>
            <person name="Pangilinan J."/>
            <person name="Lindquist E.A."/>
            <person name="Lucas S."/>
            <person name="Paulsen I.T."/>
            <person name="Hattenrath-Lehmann T.K."/>
            <person name="Talmage S.C."/>
            <person name="Walker E.A."/>
            <person name="Koch F."/>
            <person name="Burson A.M."/>
            <person name="Marcoval M.A."/>
            <person name="Tang Y.Z."/>
            <person name="Lecleir G.R."/>
            <person name="Coyne K.J."/>
            <person name="Berg G.M."/>
            <person name="Bertrand E.M."/>
            <person name="Saito M.A."/>
            <person name="Gladyshev V.N."/>
            <person name="Grigoriev I.V."/>
        </authorList>
    </citation>
    <scope>NUCLEOTIDE SEQUENCE [LARGE SCALE GENOMIC DNA]</scope>
    <source>
        <strain evidence="8">CCMP 1984</strain>
    </source>
</reference>
<dbReference type="GO" id="GO:0008270">
    <property type="term" value="F:zinc ion binding"/>
    <property type="evidence" value="ECO:0007669"/>
    <property type="project" value="UniProtKB-KW"/>
</dbReference>
<proteinExistence type="predicted"/>
<keyword evidence="3" id="KW-0862">Zinc</keyword>
<dbReference type="InParanoid" id="F0YCJ5"/>
<dbReference type="InterPro" id="IPR017455">
    <property type="entry name" value="Znf_FYVE-rel"/>
</dbReference>
<dbReference type="GeneID" id="20225148"/>
<dbReference type="InterPro" id="IPR000306">
    <property type="entry name" value="Znf_FYVE"/>
</dbReference>
<dbReference type="RefSeq" id="XP_009038393.1">
    <property type="nucleotide sequence ID" value="XM_009040145.1"/>
</dbReference>
<dbReference type="AlphaFoldDB" id="F0YCJ5"/>
<evidence type="ECO:0000256" key="1">
    <source>
        <dbReference type="ARBA" id="ARBA00022723"/>
    </source>
</evidence>
<keyword evidence="8" id="KW-1185">Reference proteome</keyword>
<dbReference type="eggNOG" id="KOG1729">
    <property type="taxonomic scope" value="Eukaryota"/>
</dbReference>